<gene>
    <name evidence="10" type="ORF">EXN66_Car013470</name>
</gene>
<comment type="subcellular location">
    <subcellularLocation>
        <location evidence="1">Nucleus</location>
    </subcellularLocation>
</comment>
<sequence length="255" mass="28386">MRIDIREEFDRTVKQIEWVEVLDTLQAVIEDALGVTPNTSPSTPPPPALPTELGFDILPQPVGDVHEAPAWCSSYHLGIAPSSLEEPVTTAQTIMQAGSLYGQEGVYSQGQHTLHQSAVNDHPGPPTAACYPAAPPHTNNNAPGISSYKSTGQNLVPLQLLQLVKTKRKYNKPQDNDQPYIKKPLNAFMLFMKEQRQSVVAEINIRDNAAVNTVLGQRNTLDFPVDKLHYEQTDVVTEYVCFQLPQRHNILWRSN</sequence>
<evidence type="ECO:0000259" key="9">
    <source>
        <dbReference type="Pfam" id="PF00505"/>
    </source>
</evidence>
<dbReference type="Proteomes" id="UP000503349">
    <property type="component" value="Chromosome 13"/>
</dbReference>
<accession>A0A6G1Q5T6</accession>
<dbReference type="PANTHER" id="PTHR10373">
    <property type="entry name" value="TRANSCRIPTION FACTOR 7 FAMILY MEMBER"/>
    <property type="match status" value="1"/>
</dbReference>
<dbReference type="Pfam" id="PF00505">
    <property type="entry name" value="HMG_box"/>
    <property type="match status" value="1"/>
</dbReference>
<evidence type="ECO:0000313" key="11">
    <source>
        <dbReference type="Proteomes" id="UP000503349"/>
    </source>
</evidence>
<evidence type="ECO:0000256" key="8">
    <source>
        <dbReference type="ARBA" id="ARBA00023242"/>
    </source>
</evidence>
<evidence type="ECO:0000256" key="2">
    <source>
        <dbReference type="ARBA" id="ARBA00006569"/>
    </source>
</evidence>
<dbReference type="GO" id="GO:0000785">
    <property type="term" value="C:chromatin"/>
    <property type="evidence" value="ECO:0007669"/>
    <property type="project" value="TreeGrafter"/>
</dbReference>
<protein>
    <submittedName>
        <fullName evidence="10">Lymphoid enhancer-binding factor 1</fullName>
    </submittedName>
</protein>
<dbReference type="GO" id="GO:0000978">
    <property type="term" value="F:RNA polymerase II cis-regulatory region sequence-specific DNA binding"/>
    <property type="evidence" value="ECO:0007669"/>
    <property type="project" value="TreeGrafter"/>
</dbReference>
<keyword evidence="7" id="KW-0804">Transcription</keyword>
<reference evidence="10 11" key="1">
    <citation type="submission" date="2019-02" db="EMBL/GenBank/DDBJ databases">
        <title>Opniocepnalus argus genome.</title>
        <authorList>
            <person name="Zhou C."/>
            <person name="Xiao S."/>
        </authorList>
    </citation>
    <scope>NUCLEOTIDE SEQUENCE [LARGE SCALE GENOMIC DNA]</scope>
    <source>
        <strain evidence="10">OARG1902GOOAL</strain>
        <tissue evidence="10">Muscle</tissue>
    </source>
</reference>
<dbReference type="GO" id="GO:0000981">
    <property type="term" value="F:DNA-binding transcription factor activity, RNA polymerase II-specific"/>
    <property type="evidence" value="ECO:0007669"/>
    <property type="project" value="TreeGrafter"/>
</dbReference>
<keyword evidence="11" id="KW-1185">Reference proteome</keyword>
<evidence type="ECO:0000256" key="1">
    <source>
        <dbReference type="ARBA" id="ARBA00004123"/>
    </source>
</evidence>
<dbReference type="InterPro" id="IPR024940">
    <property type="entry name" value="TCF/LEF"/>
</dbReference>
<name>A0A6G1Q5T6_CHAAH</name>
<organism evidence="10 11">
    <name type="scientific">Channa argus</name>
    <name type="common">Northern snakehead</name>
    <name type="synonym">Ophicephalus argus</name>
    <dbReference type="NCBI Taxonomy" id="215402"/>
    <lineage>
        <taxon>Eukaryota</taxon>
        <taxon>Metazoa</taxon>
        <taxon>Chordata</taxon>
        <taxon>Craniata</taxon>
        <taxon>Vertebrata</taxon>
        <taxon>Euteleostomi</taxon>
        <taxon>Actinopterygii</taxon>
        <taxon>Neopterygii</taxon>
        <taxon>Teleostei</taxon>
        <taxon>Neoteleostei</taxon>
        <taxon>Acanthomorphata</taxon>
        <taxon>Anabantaria</taxon>
        <taxon>Anabantiformes</taxon>
        <taxon>Channoidei</taxon>
        <taxon>Channidae</taxon>
        <taxon>Channa</taxon>
    </lineage>
</organism>
<dbReference type="GO" id="GO:1990907">
    <property type="term" value="C:beta-catenin-TCF complex"/>
    <property type="evidence" value="ECO:0007669"/>
    <property type="project" value="TreeGrafter"/>
</dbReference>
<keyword evidence="5" id="KW-0238">DNA-binding</keyword>
<evidence type="ECO:0000256" key="3">
    <source>
        <dbReference type="ARBA" id="ARBA00022687"/>
    </source>
</evidence>
<dbReference type="Gene3D" id="1.10.30.10">
    <property type="entry name" value="High mobility group box domain"/>
    <property type="match status" value="1"/>
</dbReference>
<comment type="similarity">
    <text evidence="2">Belongs to the TCF/LEF family.</text>
</comment>
<keyword evidence="8" id="KW-0539">Nucleus</keyword>
<reference evidence="11" key="2">
    <citation type="submission" date="2019-02" db="EMBL/GenBank/DDBJ databases">
        <title>Opniocepnalus argus Var Kimnra genome.</title>
        <authorList>
            <person name="Zhou C."/>
            <person name="Xiao S."/>
        </authorList>
    </citation>
    <scope>NUCLEOTIDE SEQUENCE [LARGE SCALE GENOMIC DNA]</scope>
</reference>
<dbReference type="GO" id="GO:0060070">
    <property type="term" value="P:canonical Wnt signaling pathway"/>
    <property type="evidence" value="ECO:0007669"/>
    <property type="project" value="TreeGrafter"/>
</dbReference>
<dbReference type="EMBL" id="CM015724">
    <property type="protein sequence ID" value="KAF3697789.1"/>
    <property type="molecule type" value="Genomic_DNA"/>
</dbReference>
<keyword evidence="4" id="KW-0805">Transcription regulation</keyword>
<evidence type="ECO:0000256" key="4">
    <source>
        <dbReference type="ARBA" id="ARBA00023015"/>
    </source>
</evidence>
<evidence type="ECO:0000256" key="6">
    <source>
        <dbReference type="ARBA" id="ARBA00023159"/>
    </source>
</evidence>
<keyword evidence="6" id="KW-0010">Activator</keyword>
<proteinExistence type="inferred from homology"/>
<dbReference type="InterPro" id="IPR009071">
    <property type="entry name" value="HMG_box_dom"/>
</dbReference>
<dbReference type="AlphaFoldDB" id="A0A6G1Q5T6"/>
<dbReference type="PANTHER" id="PTHR10373:SF38">
    <property type="entry name" value="PROTEIN PANGOLIN, ISOFORM J"/>
    <property type="match status" value="1"/>
</dbReference>
<evidence type="ECO:0000256" key="5">
    <source>
        <dbReference type="ARBA" id="ARBA00023125"/>
    </source>
</evidence>
<feature type="domain" description="HMG box" evidence="9">
    <location>
        <begin position="181"/>
        <end position="218"/>
    </location>
</feature>
<dbReference type="InterPro" id="IPR036910">
    <property type="entry name" value="HMG_box_dom_sf"/>
</dbReference>
<keyword evidence="3" id="KW-0879">Wnt signaling pathway</keyword>
<evidence type="ECO:0000256" key="7">
    <source>
        <dbReference type="ARBA" id="ARBA00023163"/>
    </source>
</evidence>
<dbReference type="SUPFAM" id="SSF47095">
    <property type="entry name" value="HMG-box"/>
    <property type="match status" value="1"/>
</dbReference>
<evidence type="ECO:0000313" key="10">
    <source>
        <dbReference type="EMBL" id="KAF3697789.1"/>
    </source>
</evidence>